<evidence type="ECO:0000256" key="4">
    <source>
        <dbReference type="ARBA" id="ARBA00022553"/>
    </source>
</evidence>
<keyword evidence="13" id="KW-1185">Reference proteome</keyword>
<keyword evidence="10" id="KW-0812">Transmembrane</keyword>
<dbReference type="EMBL" id="JASKYM010000001">
    <property type="protein sequence ID" value="MDK2562535.1"/>
    <property type="molecule type" value="Genomic_DNA"/>
</dbReference>
<dbReference type="RefSeq" id="WP_284131509.1">
    <property type="nucleotide sequence ID" value="NZ_JASKYM010000001.1"/>
</dbReference>
<dbReference type="Pfam" id="PF02518">
    <property type="entry name" value="HATPase_c"/>
    <property type="match status" value="1"/>
</dbReference>
<dbReference type="SUPFAM" id="SSF47384">
    <property type="entry name" value="Homodimeric domain of signal transducing histidine kinase"/>
    <property type="match status" value="1"/>
</dbReference>
<keyword evidence="8" id="KW-0067">ATP-binding</keyword>
<dbReference type="Pfam" id="PF00512">
    <property type="entry name" value="HisKA"/>
    <property type="match status" value="1"/>
</dbReference>
<dbReference type="Proteomes" id="UP001301012">
    <property type="component" value="Unassembled WGS sequence"/>
</dbReference>
<gene>
    <name evidence="12" type="ORF">QOZ84_03160</name>
</gene>
<keyword evidence="10" id="KW-0472">Membrane</keyword>
<dbReference type="CDD" id="cd00075">
    <property type="entry name" value="HATPase"/>
    <property type="match status" value="1"/>
</dbReference>
<evidence type="ECO:0000256" key="9">
    <source>
        <dbReference type="ARBA" id="ARBA00023012"/>
    </source>
</evidence>
<proteinExistence type="predicted"/>
<keyword evidence="6" id="KW-0547">Nucleotide-binding</keyword>
<dbReference type="InterPro" id="IPR036097">
    <property type="entry name" value="HisK_dim/P_sf"/>
</dbReference>
<evidence type="ECO:0000313" key="12">
    <source>
        <dbReference type="EMBL" id="MDK2562535.1"/>
    </source>
</evidence>
<evidence type="ECO:0000259" key="11">
    <source>
        <dbReference type="PROSITE" id="PS50109"/>
    </source>
</evidence>
<keyword evidence="7 12" id="KW-0418">Kinase</keyword>
<dbReference type="PROSITE" id="PS50109">
    <property type="entry name" value="HIS_KIN"/>
    <property type="match status" value="1"/>
</dbReference>
<sequence>MKMKWKLTLRYVLSIAIVATLVVILNIVVVFALMFNDSISAQNEFGGNYVAEYYVREFKQYIQIDENKDLQIQNKGKEYLDKNKLWIQILDENSKEVYSYNKPKDIKEKHTPIELINGYKYASGFGGGSQILVGDKTLDDNNYTYLIGFPMRALQKFIFITETDVMKNLIKYAIITIIVMDFIVAIIFGYIFSKGLTKPVKKIISGVDDLSSGNYDVYYKENGIYAKVFGKLNNLSDRLKNNEMERKKVEQMREDWIANISHDIKTPLSSIKGYAEVLEEDYDFSSEEIKNYASIINKKADYIKELVDDLNLTMKLKNNKSSINKEEANIVNIVKDCVIDIFNDPKYSERDIEFKESKPSIMVNIDKTLIRRVINNLIYNALVHNSEKTSISVSVFQKEKVHILISDNGEGISEAELKYIFERYYRGTNTGEAHKGSGLGMAIAKEIVSAHYGEINISSEIGKGTVIEIIL</sequence>
<dbReference type="Gene3D" id="1.10.287.130">
    <property type="match status" value="1"/>
</dbReference>
<evidence type="ECO:0000256" key="7">
    <source>
        <dbReference type="ARBA" id="ARBA00022777"/>
    </source>
</evidence>
<dbReference type="InterPro" id="IPR003594">
    <property type="entry name" value="HATPase_dom"/>
</dbReference>
<dbReference type="SMART" id="SM00388">
    <property type="entry name" value="HisKA"/>
    <property type="match status" value="1"/>
</dbReference>
<dbReference type="SMART" id="SM00387">
    <property type="entry name" value="HATPase_c"/>
    <property type="match status" value="1"/>
</dbReference>
<evidence type="ECO:0000256" key="8">
    <source>
        <dbReference type="ARBA" id="ARBA00022840"/>
    </source>
</evidence>
<feature type="transmembrane region" description="Helical" evidence="10">
    <location>
        <begin position="12"/>
        <end position="35"/>
    </location>
</feature>
<comment type="catalytic activity">
    <reaction evidence="1">
        <text>ATP + protein L-histidine = ADP + protein N-phospho-L-histidine.</text>
        <dbReference type="EC" id="2.7.13.3"/>
    </reaction>
</comment>
<dbReference type="EC" id="2.7.13.3" evidence="3"/>
<feature type="domain" description="Histidine kinase" evidence="11">
    <location>
        <begin position="259"/>
        <end position="471"/>
    </location>
</feature>
<comment type="caution">
    <text evidence="12">The sequence shown here is derived from an EMBL/GenBank/DDBJ whole genome shotgun (WGS) entry which is preliminary data.</text>
</comment>
<dbReference type="InterPro" id="IPR050351">
    <property type="entry name" value="BphY/WalK/GraS-like"/>
</dbReference>
<evidence type="ECO:0000256" key="2">
    <source>
        <dbReference type="ARBA" id="ARBA00004370"/>
    </source>
</evidence>
<dbReference type="InterPro" id="IPR003661">
    <property type="entry name" value="HisK_dim/P_dom"/>
</dbReference>
<evidence type="ECO:0000256" key="10">
    <source>
        <dbReference type="SAM" id="Phobius"/>
    </source>
</evidence>
<keyword evidence="4" id="KW-0597">Phosphoprotein</keyword>
<evidence type="ECO:0000256" key="6">
    <source>
        <dbReference type="ARBA" id="ARBA00022741"/>
    </source>
</evidence>
<evidence type="ECO:0000256" key="1">
    <source>
        <dbReference type="ARBA" id="ARBA00000085"/>
    </source>
</evidence>
<comment type="subcellular location">
    <subcellularLocation>
        <location evidence="2">Membrane</location>
    </subcellularLocation>
</comment>
<dbReference type="InterPro" id="IPR036890">
    <property type="entry name" value="HATPase_C_sf"/>
</dbReference>
<dbReference type="CDD" id="cd00082">
    <property type="entry name" value="HisKA"/>
    <property type="match status" value="1"/>
</dbReference>
<organism evidence="12 13">
    <name type="scientific">Romboutsia sedimentorum</name>
    <dbReference type="NCBI Taxonomy" id="1368474"/>
    <lineage>
        <taxon>Bacteria</taxon>
        <taxon>Bacillati</taxon>
        <taxon>Bacillota</taxon>
        <taxon>Clostridia</taxon>
        <taxon>Peptostreptococcales</taxon>
        <taxon>Peptostreptococcaceae</taxon>
        <taxon>Romboutsia</taxon>
    </lineage>
</organism>
<dbReference type="PANTHER" id="PTHR42878">
    <property type="entry name" value="TWO-COMPONENT HISTIDINE KINASE"/>
    <property type="match status" value="1"/>
</dbReference>
<dbReference type="Gene3D" id="3.30.565.10">
    <property type="entry name" value="Histidine kinase-like ATPase, C-terminal domain"/>
    <property type="match status" value="1"/>
</dbReference>
<dbReference type="GO" id="GO:0016301">
    <property type="term" value="F:kinase activity"/>
    <property type="evidence" value="ECO:0007669"/>
    <property type="project" value="UniProtKB-KW"/>
</dbReference>
<evidence type="ECO:0000313" key="13">
    <source>
        <dbReference type="Proteomes" id="UP001301012"/>
    </source>
</evidence>
<dbReference type="InterPro" id="IPR005467">
    <property type="entry name" value="His_kinase_dom"/>
</dbReference>
<feature type="transmembrane region" description="Helical" evidence="10">
    <location>
        <begin position="169"/>
        <end position="192"/>
    </location>
</feature>
<dbReference type="SUPFAM" id="SSF55874">
    <property type="entry name" value="ATPase domain of HSP90 chaperone/DNA topoisomerase II/histidine kinase"/>
    <property type="match status" value="1"/>
</dbReference>
<keyword evidence="10" id="KW-1133">Transmembrane helix</keyword>
<accession>A0ABT7E6I1</accession>
<dbReference type="PANTHER" id="PTHR42878:SF7">
    <property type="entry name" value="SENSOR HISTIDINE KINASE GLRK"/>
    <property type="match status" value="1"/>
</dbReference>
<evidence type="ECO:0000256" key="5">
    <source>
        <dbReference type="ARBA" id="ARBA00022679"/>
    </source>
</evidence>
<name>A0ABT7E6I1_9FIRM</name>
<evidence type="ECO:0000256" key="3">
    <source>
        <dbReference type="ARBA" id="ARBA00012438"/>
    </source>
</evidence>
<keyword evidence="5" id="KW-0808">Transferase</keyword>
<keyword evidence="9" id="KW-0902">Two-component regulatory system</keyword>
<protein>
    <recommendedName>
        <fullName evidence="3">histidine kinase</fullName>
        <ecNumber evidence="3">2.7.13.3</ecNumber>
    </recommendedName>
</protein>
<reference evidence="12 13" key="1">
    <citation type="submission" date="2023-05" db="EMBL/GenBank/DDBJ databases">
        <title>Rombocin, a short stable natural nisin variant, displays selective antimicrobial activity against Listeria monocytogenes and employs dual mode of action to kill target bacterial strains.</title>
        <authorList>
            <person name="Wambui J."/>
            <person name="Stephan R."/>
            <person name="Kuipers O.P."/>
        </authorList>
    </citation>
    <scope>NUCLEOTIDE SEQUENCE [LARGE SCALE GENOMIC DNA]</scope>
    <source>
        <strain evidence="12 13">RC002</strain>
    </source>
</reference>
<dbReference type="InterPro" id="IPR004358">
    <property type="entry name" value="Sig_transdc_His_kin-like_C"/>
</dbReference>
<dbReference type="Gene3D" id="6.10.340.10">
    <property type="match status" value="1"/>
</dbReference>
<dbReference type="PRINTS" id="PR00344">
    <property type="entry name" value="BCTRLSENSOR"/>
</dbReference>